<keyword evidence="1" id="KW-0732">Signal</keyword>
<organism evidence="2 3">
    <name type="scientific">Pristionchus fissidentatus</name>
    <dbReference type="NCBI Taxonomy" id="1538716"/>
    <lineage>
        <taxon>Eukaryota</taxon>
        <taxon>Metazoa</taxon>
        <taxon>Ecdysozoa</taxon>
        <taxon>Nematoda</taxon>
        <taxon>Chromadorea</taxon>
        <taxon>Rhabditida</taxon>
        <taxon>Rhabditina</taxon>
        <taxon>Diplogasteromorpha</taxon>
        <taxon>Diplogasteroidea</taxon>
        <taxon>Neodiplogasteridae</taxon>
        <taxon>Pristionchus</taxon>
    </lineage>
</organism>
<protein>
    <submittedName>
        <fullName evidence="2">Uncharacterized protein</fullName>
    </submittedName>
</protein>
<reference evidence="2" key="1">
    <citation type="submission" date="2023-10" db="EMBL/GenBank/DDBJ databases">
        <title>Genome assembly of Pristionchus species.</title>
        <authorList>
            <person name="Yoshida K."/>
            <person name="Sommer R.J."/>
        </authorList>
    </citation>
    <scope>NUCLEOTIDE SEQUENCE</scope>
    <source>
        <strain evidence="2">RS5133</strain>
    </source>
</reference>
<accession>A0AAV5VU03</accession>
<feature type="non-terminal residue" evidence="2">
    <location>
        <position position="348"/>
    </location>
</feature>
<dbReference type="Proteomes" id="UP001432322">
    <property type="component" value="Unassembled WGS sequence"/>
</dbReference>
<gene>
    <name evidence="2" type="ORF">PFISCL1PPCAC_14488</name>
</gene>
<sequence length="348" mass="38992">MILAIFQIFLALQQVNGFVFSCNEVHHMINSGPQVSTEFACIVLQEDYHHMPMLRNIYIVHDNVSVSFADLATIPGNCIKREHDGVMWNIISHQPNELICDFESEFSLIFTSSQPSFIPVKNIERDLGISTRIFTSPRGGMIIGTKGCCGRGNITWFSGAGRGEEEKRFRLHSWRCADLPKWIVSFDNVVTIVADAGMVYYFSFSTDYLIDTPLQQGERAAILSSGKSDNLQNAKPFQNSAAFSISDGPTTISARGWSIINDNFEEEFTSCFQFVIERDGSNEYDALIRGQIDKSYDNVNCIKLQYGCSLITPEEIGSNQDSFVVELTVEEPTLLEQVTTRASDPTPK</sequence>
<name>A0AAV5VU03_9BILA</name>
<evidence type="ECO:0000256" key="1">
    <source>
        <dbReference type="SAM" id="SignalP"/>
    </source>
</evidence>
<feature type="signal peptide" evidence="1">
    <location>
        <begin position="1"/>
        <end position="17"/>
    </location>
</feature>
<evidence type="ECO:0000313" key="2">
    <source>
        <dbReference type="EMBL" id="GMT23191.1"/>
    </source>
</evidence>
<dbReference type="AlphaFoldDB" id="A0AAV5VU03"/>
<dbReference type="PANTHER" id="PTHR31024">
    <property type="entry name" value="C-TYPE LECTIN"/>
    <property type="match status" value="1"/>
</dbReference>
<dbReference type="EMBL" id="BTSY01000004">
    <property type="protein sequence ID" value="GMT23191.1"/>
    <property type="molecule type" value="Genomic_DNA"/>
</dbReference>
<keyword evidence="3" id="KW-1185">Reference proteome</keyword>
<feature type="chain" id="PRO_5043349594" evidence="1">
    <location>
        <begin position="18"/>
        <end position="348"/>
    </location>
</feature>
<dbReference type="PANTHER" id="PTHR31024:SF3">
    <property type="entry name" value="C-TYPE LECTIN-RELATED"/>
    <property type="match status" value="1"/>
</dbReference>
<comment type="caution">
    <text evidence="2">The sequence shown here is derived from an EMBL/GenBank/DDBJ whole genome shotgun (WGS) entry which is preliminary data.</text>
</comment>
<evidence type="ECO:0000313" key="3">
    <source>
        <dbReference type="Proteomes" id="UP001432322"/>
    </source>
</evidence>
<proteinExistence type="predicted"/>